<protein>
    <recommendedName>
        <fullName evidence="3">Lipoprotein</fullName>
    </recommendedName>
</protein>
<dbReference type="Proteomes" id="UP000663814">
    <property type="component" value="Unassembled WGS sequence"/>
</dbReference>
<accession>A0ABS7X4M4</accession>
<dbReference type="RefSeq" id="WP_205309975.1">
    <property type="nucleotide sequence ID" value="NZ_JAERPS020000001.1"/>
</dbReference>
<comment type="caution">
    <text evidence="1">The sequence shown here is derived from an EMBL/GenBank/DDBJ whole genome shotgun (WGS) entry which is preliminary data.</text>
</comment>
<sequence length="227" mass="26074">MYPKLIIILLLLLAGCTNTKVHLYTKYLSEEETQKVTKELEKKRFTVIKNTLSIPSDVNESSVIYSPFLINREHLSSALDSLSKLGWTGIRLENFVKGNHWYGQNNFGLILLPKGLIKSELKINDELSQRYVGTDCDAQVEIELHSSNIYRIRYKDGNEMIAKNGSWKVSGYPYLELSNEDGFLPMYFQAVKKTEQDLIGKINIIEIKPIQNYQIFSNCKFSHGVRS</sequence>
<dbReference type="EMBL" id="JAERPS020000001">
    <property type="protein sequence ID" value="MBZ9610492.1"/>
    <property type="molecule type" value="Genomic_DNA"/>
</dbReference>
<gene>
    <name evidence="1" type="ORF">I4W93_002665</name>
</gene>
<reference evidence="1 2" key="1">
    <citation type="submission" date="2020-12" db="EMBL/GenBank/DDBJ databases">
        <authorList>
            <person name="Ruan W."/>
            <person name="Khan S.A."/>
            <person name="Jeon C.O."/>
        </authorList>
    </citation>
    <scope>NUCLEOTIDE SEQUENCE [LARGE SCALE GENOMIC DNA]</scope>
    <source>
        <strain evidence="1 2">MA-13</strain>
    </source>
</reference>
<name>A0ABS7X4M4_9GAMM</name>
<evidence type="ECO:0000313" key="1">
    <source>
        <dbReference type="EMBL" id="MBZ9610492.1"/>
    </source>
</evidence>
<evidence type="ECO:0008006" key="3">
    <source>
        <dbReference type="Google" id="ProtNLM"/>
    </source>
</evidence>
<organism evidence="1 2">
    <name type="scientific">Rheinheimera maricola</name>
    <dbReference type="NCBI Taxonomy" id="2793282"/>
    <lineage>
        <taxon>Bacteria</taxon>
        <taxon>Pseudomonadati</taxon>
        <taxon>Pseudomonadota</taxon>
        <taxon>Gammaproteobacteria</taxon>
        <taxon>Chromatiales</taxon>
        <taxon>Chromatiaceae</taxon>
        <taxon>Rheinheimera</taxon>
    </lineage>
</organism>
<proteinExistence type="predicted"/>
<keyword evidence="2" id="KW-1185">Reference proteome</keyword>
<dbReference type="PROSITE" id="PS51257">
    <property type="entry name" value="PROKAR_LIPOPROTEIN"/>
    <property type="match status" value="1"/>
</dbReference>
<evidence type="ECO:0000313" key="2">
    <source>
        <dbReference type="Proteomes" id="UP000663814"/>
    </source>
</evidence>
<reference evidence="1 2" key="2">
    <citation type="submission" date="2021-08" db="EMBL/GenBank/DDBJ databases">
        <title>Rheinheimera aquimaris sp. nov., isolated from seawater of the East Sea in Korea.</title>
        <authorList>
            <person name="Kim K.H."/>
            <person name="Wenting R."/>
            <person name="Kim K.R."/>
            <person name="Jeon C.O."/>
        </authorList>
    </citation>
    <scope>NUCLEOTIDE SEQUENCE [LARGE SCALE GENOMIC DNA]</scope>
    <source>
        <strain evidence="1 2">MA-13</strain>
    </source>
</reference>